<evidence type="ECO:0000313" key="3">
    <source>
        <dbReference type="Proteomes" id="UP000019678"/>
    </source>
</evidence>
<dbReference type="Proteomes" id="UP000019678">
    <property type="component" value="Unassembled WGS sequence"/>
</dbReference>
<proteinExistence type="predicted"/>
<feature type="region of interest" description="Disordered" evidence="1">
    <location>
        <begin position="19"/>
        <end position="49"/>
    </location>
</feature>
<accession>A0A017TEJ0</accession>
<evidence type="ECO:0000313" key="2">
    <source>
        <dbReference type="EMBL" id="EYF07006.1"/>
    </source>
</evidence>
<protein>
    <submittedName>
        <fullName evidence="2">Uncharacterized protein</fullName>
    </submittedName>
</protein>
<reference evidence="2 3" key="1">
    <citation type="submission" date="2013-05" db="EMBL/GenBank/DDBJ databases">
        <title>Genome assembly of Chondromyces apiculatus DSM 436.</title>
        <authorList>
            <person name="Sharma G."/>
            <person name="Khatri I."/>
            <person name="Kaur C."/>
            <person name="Mayilraj S."/>
            <person name="Subramanian S."/>
        </authorList>
    </citation>
    <scope>NUCLEOTIDE SEQUENCE [LARGE SCALE GENOMIC DNA]</scope>
    <source>
        <strain evidence="2 3">DSM 436</strain>
    </source>
</reference>
<keyword evidence="3" id="KW-1185">Reference proteome</keyword>
<feature type="compositionally biased region" description="Basic and acidic residues" evidence="1">
    <location>
        <begin position="28"/>
        <end position="38"/>
    </location>
</feature>
<dbReference type="EMBL" id="ASRX01000013">
    <property type="protein sequence ID" value="EYF07006.1"/>
    <property type="molecule type" value="Genomic_DNA"/>
</dbReference>
<comment type="caution">
    <text evidence="2">The sequence shown here is derived from an EMBL/GenBank/DDBJ whole genome shotgun (WGS) entry which is preliminary data.</text>
</comment>
<evidence type="ECO:0000256" key="1">
    <source>
        <dbReference type="SAM" id="MobiDB-lite"/>
    </source>
</evidence>
<sequence>MCAAFVHQNVPLLRDALPTEGGAACARHRGDETPPGRRREMRPRPAQVD</sequence>
<name>A0A017TEJ0_9BACT</name>
<dbReference type="AlphaFoldDB" id="A0A017TEJ0"/>
<gene>
    <name evidence="2" type="ORF">CAP_1265</name>
</gene>
<organism evidence="2 3">
    <name type="scientific">Chondromyces apiculatus DSM 436</name>
    <dbReference type="NCBI Taxonomy" id="1192034"/>
    <lineage>
        <taxon>Bacteria</taxon>
        <taxon>Pseudomonadati</taxon>
        <taxon>Myxococcota</taxon>
        <taxon>Polyangia</taxon>
        <taxon>Polyangiales</taxon>
        <taxon>Polyangiaceae</taxon>
        <taxon>Chondromyces</taxon>
    </lineage>
</organism>